<evidence type="ECO:0000256" key="1">
    <source>
        <dbReference type="ARBA" id="ARBA00022441"/>
    </source>
</evidence>
<dbReference type="AlphaFoldDB" id="A0A9W4SDJ5"/>
<feature type="signal peptide" evidence="3">
    <location>
        <begin position="1"/>
        <end position="23"/>
    </location>
</feature>
<accession>A0A9W4SDJ5</accession>
<dbReference type="PANTHER" id="PTHR46093">
    <property type="entry name" value="ACYL-COA-BINDING DOMAIN-CONTAINING PROTEIN 5"/>
    <property type="match status" value="1"/>
</dbReference>
<gene>
    <name evidence="4" type="ORF">FWILDA_LOCUS2213</name>
</gene>
<keyword evidence="2" id="KW-0677">Repeat</keyword>
<evidence type="ECO:0000313" key="5">
    <source>
        <dbReference type="Proteomes" id="UP001153678"/>
    </source>
</evidence>
<keyword evidence="1" id="KW-0880">Kelch repeat</keyword>
<proteinExistence type="predicted"/>
<protein>
    <submittedName>
        <fullName evidence="4">10974_t:CDS:1</fullName>
    </submittedName>
</protein>
<evidence type="ECO:0000313" key="4">
    <source>
        <dbReference type="EMBL" id="CAI2165723.1"/>
    </source>
</evidence>
<keyword evidence="5" id="KW-1185">Reference proteome</keyword>
<dbReference type="Gene3D" id="2.120.10.80">
    <property type="entry name" value="Kelch-type beta propeller"/>
    <property type="match status" value="2"/>
</dbReference>
<dbReference type="OrthoDB" id="432528at2759"/>
<dbReference type="EMBL" id="CAMKVN010000245">
    <property type="protein sequence ID" value="CAI2165723.1"/>
    <property type="molecule type" value="Genomic_DNA"/>
</dbReference>
<keyword evidence="3" id="KW-0732">Signal</keyword>
<dbReference type="SUPFAM" id="SSF117281">
    <property type="entry name" value="Kelch motif"/>
    <property type="match status" value="1"/>
</dbReference>
<dbReference type="PANTHER" id="PTHR46093:SF18">
    <property type="entry name" value="FIBRONECTIN TYPE-III DOMAIN-CONTAINING PROTEIN"/>
    <property type="match status" value="1"/>
</dbReference>
<dbReference type="Pfam" id="PF24681">
    <property type="entry name" value="Kelch_KLHDC2_KLHL20_DRC7"/>
    <property type="match status" value="1"/>
</dbReference>
<name>A0A9W4SDJ5_9GLOM</name>
<evidence type="ECO:0000256" key="3">
    <source>
        <dbReference type="SAM" id="SignalP"/>
    </source>
</evidence>
<evidence type="ECO:0000256" key="2">
    <source>
        <dbReference type="ARBA" id="ARBA00022737"/>
    </source>
</evidence>
<feature type="chain" id="PRO_5040995570" evidence="3">
    <location>
        <begin position="24"/>
        <end position="286"/>
    </location>
</feature>
<organism evidence="4 5">
    <name type="scientific">Funneliformis geosporum</name>
    <dbReference type="NCBI Taxonomy" id="1117311"/>
    <lineage>
        <taxon>Eukaryota</taxon>
        <taxon>Fungi</taxon>
        <taxon>Fungi incertae sedis</taxon>
        <taxon>Mucoromycota</taxon>
        <taxon>Glomeromycotina</taxon>
        <taxon>Glomeromycetes</taxon>
        <taxon>Glomerales</taxon>
        <taxon>Glomeraceae</taxon>
        <taxon>Funneliformis</taxon>
    </lineage>
</organism>
<sequence>MPKKYLVCFITLQLLFVIHSINSQSTSFIPTKRYEHSATFIGNKLYILGGLSLSPKVSAKTIGKEFFYLDFSASFDNQKLTWNDLTNINTVPSHFDGITANGGIKNNTLFLFGGTSNGDNMDLVYTFDTQMNSWNVPVITGNANRKTNLFASVDALGKIYYFNGFTFSSNSNELDFVILDTINFSWGRGNITNAPSANQDYGSTILPNQNIIYLGGIFNGLDGQRIIIFGGIDVKENTESLYELDLTNFVWSIPTVTGKKPSNRHGHRANLIEKYMLAGLGVLLSF</sequence>
<reference evidence="4" key="1">
    <citation type="submission" date="2022-08" db="EMBL/GenBank/DDBJ databases">
        <authorList>
            <person name="Kallberg Y."/>
            <person name="Tangrot J."/>
            <person name="Rosling A."/>
        </authorList>
    </citation>
    <scope>NUCLEOTIDE SEQUENCE</scope>
    <source>
        <strain evidence="4">Wild A</strain>
    </source>
</reference>
<comment type="caution">
    <text evidence="4">The sequence shown here is derived from an EMBL/GenBank/DDBJ whole genome shotgun (WGS) entry which is preliminary data.</text>
</comment>
<dbReference type="InterPro" id="IPR015915">
    <property type="entry name" value="Kelch-typ_b-propeller"/>
</dbReference>
<dbReference type="Proteomes" id="UP001153678">
    <property type="component" value="Unassembled WGS sequence"/>
</dbReference>